<evidence type="ECO:0000313" key="2">
    <source>
        <dbReference type="Proteomes" id="UP000485058"/>
    </source>
</evidence>
<sequence>MRFLVEEFCCQRTRSYPRLHWPVQPARPRPTANWTWVAPLWQQPGRLWPGEGVCRWSEWRAKAVREGFRKVLEQPSMPSTFDRPDRLVIVDEFRLGQQQVGHAAW</sequence>
<comment type="caution">
    <text evidence="1">The sequence shown here is derived from an EMBL/GenBank/DDBJ whole genome shotgun (WGS) entry which is preliminary data.</text>
</comment>
<dbReference type="EMBL" id="BLLF01001443">
    <property type="protein sequence ID" value="GFH19325.1"/>
    <property type="molecule type" value="Genomic_DNA"/>
</dbReference>
<dbReference type="AlphaFoldDB" id="A0A699ZC62"/>
<protein>
    <submittedName>
        <fullName evidence="1">Uncharacterized protein</fullName>
    </submittedName>
</protein>
<keyword evidence="2" id="KW-1185">Reference proteome</keyword>
<reference evidence="1 2" key="1">
    <citation type="submission" date="2020-02" db="EMBL/GenBank/DDBJ databases">
        <title>Draft genome sequence of Haematococcus lacustris strain NIES-144.</title>
        <authorList>
            <person name="Morimoto D."/>
            <person name="Nakagawa S."/>
            <person name="Yoshida T."/>
            <person name="Sawayama S."/>
        </authorList>
    </citation>
    <scope>NUCLEOTIDE SEQUENCE [LARGE SCALE GENOMIC DNA]</scope>
    <source>
        <strain evidence="1 2">NIES-144</strain>
    </source>
</reference>
<accession>A0A699ZC62</accession>
<dbReference type="Proteomes" id="UP000485058">
    <property type="component" value="Unassembled WGS sequence"/>
</dbReference>
<evidence type="ECO:0000313" key="1">
    <source>
        <dbReference type="EMBL" id="GFH19325.1"/>
    </source>
</evidence>
<organism evidence="1 2">
    <name type="scientific">Haematococcus lacustris</name>
    <name type="common">Green alga</name>
    <name type="synonym">Haematococcus pluvialis</name>
    <dbReference type="NCBI Taxonomy" id="44745"/>
    <lineage>
        <taxon>Eukaryota</taxon>
        <taxon>Viridiplantae</taxon>
        <taxon>Chlorophyta</taxon>
        <taxon>core chlorophytes</taxon>
        <taxon>Chlorophyceae</taxon>
        <taxon>CS clade</taxon>
        <taxon>Chlamydomonadales</taxon>
        <taxon>Haematococcaceae</taxon>
        <taxon>Haematococcus</taxon>
    </lineage>
</organism>
<gene>
    <name evidence="1" type="ORF">HaLaN_16257</name>
</gene>
<name>A0A699ZC62_HAELA</name>
<proteinExistence type="predicted"/>